<comment type="caution">
    <text evidence="1">The sequence shown here is derived from an EMBL/GenBank/DDBJ whole genome shotgun (WGS) entry which is preliminary data.</text>
</comment>
<name>A0A0K9GW71_9BACI</name>
<gene>
    <name evidence="1" type="ORF">AC625_16585</name>
</gene>
<evidence type="ECO:0000313" key="1">
    <source>
        <dbReference type="EMBL" id="KMY50944.1"/>
    </source>
</evidence>
<organism evidence="1 2">
    <name type="scientific">Peribacillus loiseleuriae</name>
    <dbReference type="NCBI Taxonomy" id="1679170"/>
    <lineage>
        <taxon>Bacteria</taxon>
        <taxon>Bacillati</taxon>
        <taxon>Bacillota</taxon>
        <taxon>Bacilli</taxon>
        <taxon>Bacillales</taxon>
        <taxon>Bacillaceae</taxon>
        <taxon>Peribacillus</taxon>
    </lineage>
</organism>
<reference evidence="2" key="1">
    <citation type="submission" date="2015-07" db="EMBL/GenBank/DDBJ databases">
        <title>Genome sequencing project for genomic taxonomy and phylogenomics of Bacillus-like bacteria.</title>
        <authorList>
            <person name="Liu B."/>
            <person name="Wang J."/>
            <person name="Zhu Y."/>
            <person name="Liu G."/>
            <person name="Chen Q."/>
            <person name="Chen Z."/>
            <person name="Lan J."/>
            <person name="Che J."/>
            <person name="Ge C."/>
            <person name="Shi H."/>
            <person name="Pan Z."/>
            <person name="Liu X."/>
        </authorList>
    </citation>
    <scope>NUCLEOTIDE SEQUENCE [LARGE SCALE GENOMIC DNA]</scope>
    <source>
        <strain evidence="2">FJAT-27997</strain>
    </source>
</reference>
<keyword evidence="2" id="KW-1185">Reference proteome</keyword>
<dbReference type="EMBL" id="LFZW01000001">
    <property type="protein sequence ID" value="KMY50944.1"/>
    <property type="molecule type" value="Genomic_DNA"/>
</dbReference>
<protein>
    <submittedName>
        <fullName evidence="1">Uncharacterized protein</fullName>
    </submittedName>
</protein>
<proteinExistence type="predicted"/>
<dbReference type="OrthoDB" id="2874621at2"/>
<accession>A0A0K9GW71</accession>
<dbReference type="PATRIC" id="fig|1679170.3.peg.3771"/>
<dbReference type="RefSeq" id="WP_049682292.1">
    <property type="nucleotide sequence ID" value="NZ_LFZW01000001.1"/>
</dbReference>
<evidence type="ECO:0000313" key="2">
    <source>
        <dbReference type="Proteomes" id="UP000037146"/>
    </source>
</evidence>
<dbReference type="AlphaFoldDB" id="A0A0K9GW71"/>
<dbReference type="Proteomes" id="UP000037146">
    <property type="component" value="Unassembled WGS sequence"/>
</dbReference>
<sequence>MRNDTKLLEEKERKLARFMETQSTEEVFKEVQEYVPSLRSSSDVLRKLSEMKLPPPVIKTLIYYVLATDKQKFVTDKLLALANLCRKLNIQDAQEAITFFKQYYSFHTQISQEGIS</sequence>